<proteinExistence type="inferred from homology"/>
<dbReference type="Gene3D" id="3.90.1300.10">
    <property type="entry name" value="Amidase signature (AS) domain"/>
    <property type="match status" value="1"/>
</dbReference>
<comment type="similarity">
    <text evidence="1">Belongs to the amidase family.</text>
</comment>
<sequence>MTNQLHDLTAIELREQMLAGEVTAREVSEHFLSRAEALNGELRAFTHLAPECARARVDELEREEGLKHTLPLWGIPIGDKDLDHRAGMPTSWGSRLGSPEPQPESGRLARDLDASGTVSIGKTNCPEFGFPAYTENLIGEPARNPWDTTRTPGGSSGGAAVAVAARMLPCAPGSDGGGSIRIPAAACGLVGLKPSRGRVPGGTGIDQLAGLPVSGPLARTVEDAALLLDGMIGPRHGDGRAHDPFALDAPHPERSYLAALRASETPRNLRVGVSTWTPWTERMEISWSDGVQDVLDRTVSRLAALGHDVLPAPTPERWQGYADAFRTVWQAGGAALPVTDEALEHVEPLTRWLVGIGRRRTAAELAHALKWLTEFEARVIAAYEGFDVILTPILNDVAPALGSFDPEDGERNFEQQCQFTPFTSYVNVAGLPAIALPIAADPLPIGVQLIGRAGDELTLLCLGQQLEREFAWRKRACPLETVR</sequence>
<evidence type="ECO:0000256" key="1">
    <source>
        <dbReference type="ARBA" id="ARBA00009199"/>
    </source>
</evidence>
<dbReference type="InterPro" id="IPR000120">
    <property type="entry name" value="Amidase"/>
</dbReference>
<feature type="region of interest" description="Disordered" evidence="2">
    <location>
        <begin position="84"/>
        <end position="108"/>
    </location>
</feature>
<accession>A0ABT2HV78</accession>
<evidence type="ECO:0000313" key="5">
    <source>
        <dbReference type="Proteomes" id="UP001525379"/>
    </source>
</evidence>
<evidence type="ECO:0000313" key="4">
    <source>
        <dbReference type="EMBL" id="MCT2042224.1"/>
    </source>
</evidence>
<dbReference type="EMBL" id="JALXSQ010000006">
    <property type="protein sequence ID" value="MCT2042224.1"/>
    <property type="molecule type" value="Genomic_DNA"/>
</dbReference>
<dbReference type="Pfam" id="PF01425">
    <property type="entry name" value="Amidase"/>
    <property type="match status" value="1"/>
</dbReference>
<dbReference type="PROSITE" id="PS00571">
    <property type="entry name" value="AMIDASES"/>
    <property type="match status" value="1"/>
</dbReference>
<dbReference type="SUPFAM" id="SSF75304">
    <property type="entry name" value="Amidase signature (AS) enzymes"/>
    <property type="match status" value="1"/>
</dbReference>
<name>A0ABT2HV78_9MICO</name>
<evidence type="ECO:0000256" key="2">
    <source>
        <dbReference type="SAM" id="MobiDB-lite"/>
    </source>
</evidence>
<reference evidence="4 5" key="1">
    <citation type="submission" date="2022-04" db="EMBL/GenBank/DDBJ databases">
        <title>Human microbiome associated bacterial genomes.</title>
        <authorList>
            <person name="Sandstrom S."/>
            <person name="Salamzade R."/>
            <person name="Kalan L.R."/>
        </authorList>
    </citation>
    <scope>NUCLEOTIDE SEQUENCE [LARGE SCALE GENOMIC DNA]</scope>
    <source>
        <strain evidence="5">p3-SID1799</strain>
    </source>
</reference>
<dbReference type="PANTHER" id="PTHR11895:SF7">
    <property type="entry name" value="GLUTAMYL-TRNA(GLN) AMIDOTRANSFERASE SUBUNIT A, MITOCHONDRIAL"/>
    <property type="match status" value="1"/>
</dbReference>
<dbReference type="InterPro" id="IPR020556">
    <property type="entry name" value="Amidase_CS"/>
</dbReference>
<comment type="caution">
    <text evidence="4">The sequence shown here is derived from an EMBL/GenBank/DDBJ whole genome shotgun (WGS) entry which is preliminary data.</text>
</comment>
<dbReference type="PANTHER" id="PTHR11895">
    <property type="entry name" value="TRANSAMIDASE"/>
    <property type="match status" value="1"/>
</dbReference>
<dbReference type="InterPro" id="IPR023631">
    <property type="entry name" value="Amidase_dom"/>
</dbReference>
<organism evidence="4 5">
    <name type="scientific">Pseudoclavibacter albus</name>
    <dbReference type="NCBI Taxonomy" id="272241"/>
    <lineage>
        <taxon>Bacteria</taxon>
        <taxon>Bacillati</taxon>
        <taxon>Actinomycetota</taxon>
        <taxon>Actinomycetes</taxon>
        <taxon>Micrococcales</taxon>
        <taxon>Microbacteriaceae</taxon>
        <taxon>Pseudoclavibacter</taxon>
    </lineage>
</organism>
<feature type="domain" description="Amidase" evidence="3">
    <location>
        <begin position="26"/>
        <end position="460"/>
    </location>
</feature>
<dbReference type="RefSeq" id="WP_260103832.1">
    <property type="nucleotide sequence ID" value="NZ_JALXSQ010000006.1"/>
</dbReference>
<protein>
    <submittedName>
        <fullName evidence="4">Amidase</fullName>
    </submittedName>
</protein>
<dbReference type="InterPro" id="IPR036928">
    <property type="entry name" value="AS_sf"/>
</dbReference>
<evidence type="ECO:0000259" key="3">
    <source>
        <dbReference type="Pfam" id="PF01425"/>
    </source>
</evidence>
<dbReference type="Proteomes" id="UP001525379">
    <property type="component" value="Unassembled WGS sequence"/>
</dbReference>
<keyword evidence="5" id="KW-1185">Reference proteome</keyword>
<gene>
    <name evidence="4" type="ORF">M3D15_02550</name>
</gene>